<dbReference type="Pfam" id="PF01501">
    <property type="entry name" value="Glyco_transf_8"/>
    <property type="match status" value="1"/>
</dbReference>
<dbReference type="InterPro" id="IPR029044">
    <property type="entry name" value="Nucleotide-diphossugar_trans"/>
</dbReference>
<dbReference type="GO" id="GO:0046872">
    <property type="term" value="F:metal ion binding"/>
    <property type="evidence" value="ECO:0007669"/>
    <property type="project" value="UniProtKB-KW"/>
</dbReference>
<dbReference type="Gene3D" id="3.90.550.10">
    <property type="entry name" value="Spore Coat Polysaccharide Biosynthesis Protein SpsA, Chain A"/>
    <property type="match status" value="1"/>
</dbReference>
<dbReference type="Proteomes" id="UP000515312">
    <property type="component" value="Chromosome"/>
</dbReference>
<dbReference type="InterPro" id="IPR002495">
    <property type="entry name" value="Glyco_trans_8"/>
</dbReference>
<keyword evidence="3" id="KW-0479">Metal-binding</keyword>
<dbReference type="AlphaFoldDB" id="A0A7G8BI82"/>
<accession>A0A7G8BI82</accession>
<dbReference type="KEGG" id="adin:H7849_25250"/>
<dbReference type="SUPFAM" id="SSF53448">
    <property type="entry name" value="Nucleotide-diphospho-sugar transferases"/>
    <property type="match status" value="1"/>
</dbReference>
<protein>
    <submittedName>
        <fullName evidence="4">Glycosyltransferase family 8 protein</fullName>
    </submittedName>
</protein>
<evidence type="ECO:0000313" key="5">
    <source>
        <dbReference type="Proteomes" id="UP000515312"/>
    </source>
</evidence>
<evidence type="ECO:0000313" key="4">
    <source>
        <dbReference type="EMBL" id="QNI32252.1"/>
    </source>
</evidence>
<keyword evidence="5" id="KW-1185">Reference proteome</keyword>
<sequence length="316" mass="36977">MTIPVLFCIDGAFWQHVAVSIASLLENNARNTFRIFVASVSEMDGVEVTKLKSMIERKGSCLETIVYSQATNYHHLPTHSHLTFAMYLRLFMTEYIDHSLDKILYLDSDIIICSDIEELWSFSLGDAYVGAAREPYNRRQREPLGFSPTDLYVNSGVMLVNLKQWRADQVLPRLLDFAERNQAIIHSPDQDTINSVFRGRICDIGYQWNWQALFPRFAPAELGLDRETFASLRLMPKLVHYTSKYKPWFYRWQPHYKEIYYKYLAQTPWAVYEPPDRSFANFPLRSIRRLQRAMEWHLPSFARALRNLKAGSDARS</sequence>
<dbReference type="CDD" id="cd04194">
    <property type="entry name" value="GT8_A4GalT_like"/>
    <property type="match status" value="1"/>
</dbReference>
<gene>
    <name evidence="4" type="ORF">H7849_25250</name>
</gene>
<dbReference type="EMBL" id="CP060394">
    <property type="protein sequence ID" value="QNI32252.1"/>
    <property type="molecule type" value="Genomic_DNA"/>
</dbReference>
<evidence type="ECO:0000256" key="2">
    <source>
        <dbReference type="ARBA" id="ARBA00022679"/>
    </source>
</evidence>
<keyword evidence="1" id="KW-0328">Glycosyltransferase</keyword>
<reference evidence="4 5" key="1">
    <citation type="submission" date="2020-08" db="EMBL/GenBank/DDBJ databases">
        <title>Edaphobacter telluris sp. nov. and Acidobacterium dinghuensis sp. nov., two acidobacteria isolated from forest soil.</title>
        <authorList>
            <person name="Fu J."/>
            <person name="Qiu L."/>
        </authorList>
    </citation>
    <scope>NUCLEOTIDE SEQUENCE [LARGE SCALE GENOMIC DNA]</scope>
    <source>
        <strain evidence="4">4Y35</strain>
    </source>
</reference>
<dbReference type="RefSeq" id="WP_186743207.1">
    <property type="nucleotide sequence ID" value="NZ_CP060394.1"/>
</dbReference>
<dbReference type="PANTHER" id="PTHR13778:SF47">
    <property type="entry name" value="LIPOPOLYSACCHARIDE 1,3-GALACTOSYLTRANSFERASE"/>
    <property type="match status" value="1"/>
</dbReference>
<proteinExistence type="predicted"/>
<evidence type="ECO:0000256" key="3">
    <source>
        <dbReference type="ARBA" id="ARBA00022723"/>
    </source>
</evidence>
<dbReference type="InterPro" id="IPR050748">
    <property type="entry name" value="Glycosyltrans_8_dom-fam"/>
</dbReference>
<organism evidence="4 5">
    <name type="scientific">Alloacidobacterium dinghuense</name>
    <dbReference type="NCBI Taxonomy" id="2763107"/>
    <lineage>
        <taxon>Bacteria</taxon>
        <taxon>Pseudomonadati</taxon>
        <taxon>Acidobacteriota</taxon>
        <taxon>Terriglobia</taxon>
        <taxon>Terriglobales</taxon>
        <taxon>Acidobacteriaceae</taxon>
        <taxon>Alloacidobacterium</taxon>
    </lineage>
</organism>
<evidence type="ECO:0000256" key="1">
    <source>
        <dbReference type="ARBA" id="ARBA00022676"/>
    </source>
</evidence>
<keyword evidence="2 4" id="KW-0808">Transferase</keyword>
<dbReference type="PANTHER" id="PTHR13778">
    <property type="entry name" value="GLYCOSYLTRANSFERASE 8 DOMAIN-CONTAINING PROTEIN"/>
    <property type="match status" value="1"/>
</dbReference>
<name>A0A7G8BI82_9BACT</name>
<dbReference type="GO" id="GO:0016757">
    <property type="term" value="F:glycosyltransferase activity"/>
    <property type="evidence" value="ECO:0007669"/>
    <property type="project" value="UniProtKB-KW"/>
</dbReference>